<evidence type="ECO:0000313" key="2">
    <source>
        <dbReference type="EMBL" id="TXN34772.1"/>
    </source>
</evidence>
<dbReference type="Proteomes" id="UP000321456">
    <property type="component" value="Unassembled WGS sequence"/>
</dbReference>
<protein>
    <recommendedName>
        <fullName evidence="4">WG containing repeat-containing protein</fullName>
    </recommendedName>
</protein>
<evidence type="ECO:0008006" key="4">
    <source>
        <dbReference type="Google" id="ProtNLM"/>
    </source>
</evidence>
<dbReference type="RefSeq" id="WP_147743519.1">
    <property type="nucleotide sequence ID" value="NZ_VRUR01000002.1"/>
</dbReference>
<gene>
    <name evidence="2" type="ORF">FVB32_09210</name>
</gene>
<dbReference type="AlphaFoldDB" id="A0A5C8V0W2"/>
<feature type="chain" id="PRO_5023148134" description="WG containing repeat-containing protein" evidence="1">
    <location>
        <begin position="20"/>
        <end position="309"/>
    </location>
</feature>
<evidence type="ECO:0000256" key="1">
    <source>
        <dbReference type="SAM" id="SignalP"/>
    </source>
</evidence>
<dbReference type="EMBL" id="VRUR01000002">
    <property type="protein sequence ID" value="TXN34772.1"/>
    <property type="molecule type" value="Genomic_DNA"/>
</dbReference>
<evidence type="ECO:0000313" key="3">
    <source>
        <dbReference type="Proteomes" id="UP000321456"/>
    </source>
</evidence>
<sequence>MKKRISLIILLSMVTLMKAQWNSQINVEALDAQFLLADKGILPIQQEGEMYFLDVNKNKKLFPKGFDIAYPFFKSGALVKLDGKYGIIDRYGKFLIQPTYKTFELAPFPEECHIVIFEDLAFDLKTGTASNNYLKNEEPSLPKLQIFKGENGKYGIKNKEKVQIAPAYDDIIAINPKFILVVEKEKIGIIDLLGNVLVDPIFEKAYYSEKYPHYIYPITALKKGRQWHYFEDGKKIQESRFACIRFDISLPNAMGVFRKKKRFKLLFKNGATSRKSYDFIAKNGLVAQRKNKIYLLKSNGEEHLYHHSY</sequence>
<organism evidence="2 3">
    <name type="scientific">Flagellimonas hymeniacidonis</name>
    <dbReference type="NCBI Taxonomy" id="2603628"/>
    <lineage>
        <taxon>Bacteria</taxon>
        <taxon>Pseudomonadati</taxon>
        <taxon>Bacteroidota</taxon>
        <taxon>Flavobacteriia</taxon>
        <taxon>Flavobacteriales</taxon>
        <taxon>Flavobacteriaceae</taxon>
        <taxon>Flagellimonas</taxon>
    </lineage>
</organism>
<proteinExistence type="predicted"/>
<accession>A0A5C8V0W2</accession>
<keyword evidence="1" id="KW-0732">Signal</keyword>
<feature type="signal peptide" evidence="1">
    <location>
        <begin position="1"/>
        <end position="19"/>
    </location>
</feature>
<comment type="caution">
    <text evidence="2">The sequence shown here is derived from an EMBL/GenBank/DDBJ whole genome shotgun (WGS) entry which is preliminary data.</text>
</comment>
<name>A0A5C8V0W2_9FLAO</name>
<keyword evidence="3" id="KW-1185">Reference proteome</keyword>
<reference evidence="2 3" key="1">
    <citation type="submission" date="2019-08" db="EMBL/GenBank/DDBJ databases">
        <title>Professor.</title>
        <authorList>
            <person name="Park J.S."/>
        </authorList>
    </citation>
    <scope>NUCLEOTIDE SEQUENCE [LARGE SCALE GENOMIC DNA]</scope>
    <source>
        <strain evidence="2 3">176CP5-101</strain>
    </source>
</reference>